<evidence type="ECO:0000313" key="3">
    <source>
        <dbReference type="Proteomes" id="UP000320496"/>
    </source>
</evidence>
<dbReference type="RefSeq" id="WP_145369333.1">
    <property type="nucleotide sequence ID" value="NZ_CP036275.1"/>
</dbReference>
<gene>
    <name evidence="2" type="ORF">Mal4_23250</name>
</gene>
<keyword evidence="3" id="KW-1185">Reference proteome</keyword>
<feature type="transmembrane region" description="Helical" evidence="1">
    <location>
        <begin position="12"/>
        <end position="29"/>
    </location>
</feature>
<evidence type="ECO:0000313" key="2">
    <source>
        <dbReference type="EMBL" id="QDU38005.1"/>
    </source>
</evidence>
<keyword evidence="1" id="KW-0812">Transmembrane</keyword>
<reference evidence="2 3" key="1">
    <citation type="submission" date="2019-02" db="EMBL/GenBank/DDBJ databases">
        <title>Deep-cultivation of Planctomycetes and their phenomic and genomic characterization uncovers novel biology.</title>
        <authorList>
            <person name="Wiegand S."/>
            <person name="Jogler M."/>
            <person name="Boedeker C."/>
            <person name="Pinto D."/>
            <person name="Vollmers J."/>
            <person name="Rivas-Marin E."/>
            <person name="Kohn T."/>
            <person name="Peeters S.H."/>
            <person name="Heuer A."/>
            <person name="Rast P."/>
            <person name="Oberbeckmann S."/>
            <person name="Bunk B."/>
            <person name="Jeske O."/>
            <person name="Meyerdierks A."/>
            <person name="Storesund J.E."/>
            <person name="Kallscheuer N."/>
            <person name="Luecker S."/>
            <person name="Lage O.M."/>
            <person name="Pohl T."/>
            <person name="Merkel B.J."/>
            <person name="Hornburger P."/>
            <person name="Mueller R.-W."/>
            <person name="Bruemmer F."/>
            <person name="Labrenz M."/>
            <person name="Spormann A.M."/>
            <person name="Op den Camp H."/>
            <person name="Overmann J."/>
            <person name="Amann R."/>
            <person name="Jetten M.S.M."/>
            <person name="Mascher T."/>
            <person name="Medema M.H."/>
            <person name="Devos D.P."/>
            <person name="Kaster A.-K."/>
            <person name="Ovreas L."/>
            <person name="Rohde M."/>
            <person name="Galperin M.Y."/>
            <person name="Jogler C."/>
        </authorList>
    </citation>
    <scope>NUCLEOTIDE SEQUENCE [LARGE SCALE GENOMIC DNA]</scope>
    <source>
        <strain evidence="2 3">Mal4</strain>
    </source>
</reference>
<dbReference type="Proteomes" id="UP000320496">
    <property type="component" value="Chromosome"/>
</dbReference>
<name>A0A517Z6B5_9PLAN</name>
<keyword evidence="1" id="KW-0472">Membrane</keyword>
<accession>A0A517Z6B5</accession>
<feature type="transmembrane region" description="Helical" evidence="1">
    <location>
        <begin position="35"/>
        <end position="54"/>
    </location>
</feature>
<organism evidence="2 3">
    <name type="scientific">Maioricimonas rarisocia</name>
    <dbReference type="NCBI Taxonomy" id="2528026"/>
    <lineage>
        <taxon>Bacteria</taxon>
        <taxon>Pseudomonadati</taxon>
        <taxon>Planctomycetota</taxon>
        <taxon>Planctomycetia</taxon>
        <taxon>Planctomycetales</taxon>
        <taxon>Planctomycetaceae</taxon>
        <taxon>Maioricimonas</taxon>
    </lineage>
</organism>
<protein>
    <submittedName>
        <fullName evidence="2">Uncharacterized protein</fullName>
    </submittedName>
</protein>
<keyword evidence="1" id="KW-1133">Transmembrane helix</keyword>
<dbReference type="AlphaFoldDB" id="A0A517Z6B5"/>
<evidence type="ECO:0000256" key="1">
    <source>
        <dbReference type="SAM" id="Phobius"/>
    </source>
</evidence>
<sequence length="99" mass="11254">MLWHHRTKIGLALLYLVLGTAVYFGYRGPAGDRTFLLGCLVVSGFLLGAAALVVPVERCPECDDDLGYFRGRGPLRNMQRRKPRYKTCRQCGHVVDRWE</sequence>
<dbReference type="EMBL" id="CP036275">
    <property type="protein sequence ID" value="QDU38005.1"/>
    <property type="molecule type" value="Genomic_DNA"/>
</dbReference>
<dbReference type="KEGG" id="mri:Mal4_23250"/>
<proteinExistence type="predicted"/>